<keyword evidence="1" id="KW-1133">Transmembrane helix</keyword>
<evidence type="ECO:0000313" key="3">
    <source>
        <dbReference type="Proteomes" id="UP000002710"/>
    </source>
</evidence>
<accession>Q30YC2</accession>
<keyword evidence="3" id="KW-1185">Reference proteome</keyword>
<dbReference type="AlphaFoldDB" id="Q30YC2"/>
<proteinExistence type="predicted"/>
<reference evidence="2 3" key="1">
    <citation type="journal article" date="2011" name="J. Bacteriol.">
        <title>Complete genome sequence and updated annotation of Desulfovibrio alaskensis G20.</title>
        <authorList>
            <person name="Hauser L.J."/>
            <person name="Land M.L."/>
            <person name="Brown S.D."/>
            <person name="Larimer F."/>
            <person name="Keller K.L."/>
            <person name="Rapp-Giles B.J."/>
            <person name="Price M.N."/>
            <person name="Lin M."/>
            <person name="Bruce D.C."/>
            <person name="Detter J.C."/>
            <person name="Tapia R."/>
            <person name="Han C.S."/>
            <person name="Goodwin L.A."/>
            <person name="Cheng J.F."/>
            <person name="Pitluck S."/>
            <person name="Copeland A."/>
            <person name="Lucas S."/>
            <person name="Nolan M."/>
            <person name="Lapidus A.L."/>
            <person name="Palumbo A.V."/>
            <person name="Wall J.D."/>
        </authorList>
    </citation>
    <scope>NUCLEOTIDE SEQUENCE [LARGE SCALE GENOMIC DNA]</scope>
    <source>
        <strain evidence="3">ATCC BAA 1058 / DSM 17464 / G20</strain>
    </source>
</reference>
<dbReference type="KEGG" id="dde:Dde_2527"/>
<dbReference type="STRING" id="207559.Dde_2527"/>
<protein>
    <submittedName>
        <fullName evidence="2">Uncharacterized protein</fullName>
    </submittedName>
</protein>
<keyword evidence="1" id="KW-0472">Membrane</keyword>
<name>Q30YC2_OLEA2</name>
<feature type="transmembrane region" description="Helical" evidence="1">
    <location>
        <begin position="60"/>
        <end position="79"/>
    </location>
</feature>
<gene>
    <name evidence="2" type="ordered locus">Dde_2527</name>
</gene>
<feature type="transmembrane region" description="Helical" evidence="1">
    <location>
        <begin position="34"/>
        <end position="54"/>
    </location>
</feature>
<feature type="transmembrane region" description="Helical" evidence="1">
    <location>
        <begin position="6"/>
        <end position="22"/>
    </location>
</feature>
<dbReference type="Proteomes" id="UP000002710">
    <property type="component" value="Chromosome"/>
</dbReference>
<dbReference type="RefSeq" id="WP_011368377.1">
    <property type="nucleotide sequence ID" value="NC_007519.1"/>
</dbReference>
<dbReference type="HOGENOM" id="CLU_2583961_0_0_7"/>
<sequence>MFWWQWSVLLVAAVLAAIGFLCPPRGAAGQVLRIILAWILPYTLITVAFCTGYIQSMWMAAPYLAVAYGLYISFVRKHFG</sequence>
<evidence type="ECO:0000313" key="2">
    <source>
        <dbReference type="EMBL" id="ABB39324.1"/>
    </source>
</evidence>
<keyword evidence="1" id="KW-0812">Transmembrane</keyword>
<dbReference type="EMBL" id="CP000112">
    <property type="protein sequence ID" value="ABB39324.1"/>
    <property type="molecule type" value="Genomic_DNA"/>
</dbReference>
<evidence type="ECO:0000256" key="1">
    <source>
        <dbReference type="SAM" id="Phobius"/>
    </source>
</evidence>
<organism evidence="2 3">
    <name type="scientific">Oleidesulfovibrio alaskensis (strain ATCC BAA-1058 / DSM 17464 / G20)</name>
    <name type="common">Desulfovibrio alaskensis</name>
    <dbReference type="NCBI Taxonomy" id="207559"/>
    <lineage>
        <taxon>Bacteria</taxon>
        <taxon>Pseudomonadati</taxon>
        <taxon>Thermodesulfobacteriota</taxon>
        <taxon>Desulfovibrionia</taxon>
        <taxon>Desulfovibrionales</taxon>
        <taxon>Desulfovibrionaceae</taxon>
        <taxon>Oleidesulfovibrio</taxon>
    </lineage>
</organism>